<dbReference type="AlphaFoldDB" id="A0A645E8V3"/>
<evidence type="ECO:0000259" key="1">
    <source>
        <dbReference type="Pfam" id="PF18962"/>
    </source>
</evidence>
<dbReference type="Pfam" id="PF18962">
    <property type="entry name" value="Por_Secre_tail"/>
    <property type="match status" value="1"/>
</dbReference>
<name>A0A645E8V3_9ZZZZ</name>
<comment type="caution">
    <text evidence="2">The sequence shown here is derived from an EMBL/GenBank/DDBJ whole genome shotgun (WGS) entry which is preliminary data.</text>
</comment>
<accession>A0A645E8V3</accession>
<organism evidence="2">
    <name type="scientific">bioreactor metagenome</name>
    <dbReference type="NCBI Taxonomy" id="1076179"/>
    <lineage>
        <taxon>unclassified sequences</taxon>
        <taxon>metagenomes</taxon>
        <taxon>ecological metagenomes</taxon>
    </lineage>
</organism>
<sequence>MQADKYTYKLNNGNLVISSLCQLSTIQIFDINGKMLAQKVDSQTANFTLPVHGVYIVKVTSDSGIENKKVVW</sequence>
<dbReference type="InterPro" id="IPR026444">
    <property type="entry name" value="Secre_tail"/>
</dbReference>
<dbReference type="EMBL" id="VSSQ01044220">
    <property type="protein sequence ID" value="MPM98026.1"/>
    <property type="molecule type" value="Genomic_DNA"/>
</dbReference>
<proteinExistence type="predicted"/>
<feature type="domain" description="Secretion system C-terminal sorting" evidence="1">
    <location>
        <begin position="13"/>
        <end position="71"/>
    </location>
</feature>
<gene>
    <name evidence="2" type="ORF">SDC9_145207</name>
</gene>
<protein>
    <recommendedName>
        <fullName evidence="1">Secretion system C-terminal sorting domain-containing protein</fullName>
    </recommendedName>
</protein>
<reference evidence="2" key="1">
    <citation type="submission" date="2019-08" db="EMBL/GenBank/DDBJ databases">
        <authorList>
            <person name="Kucharzyk K."/>
            <person name="Murdoch R.W."/>
            <person name="Higgins S."/>
            <person name="Loffler F."/>
        </authorList>
    </citation>
    <scope>NUCLEOTIDE SEQUENCE</scope>
</reference>
<dbReference type="NCBIfam" id="TIGR04183">
    <property type="entry name" value="Por_Secre_tail"/>
    <property type="match status" value="1"/>
</dbReference>
<evidence type="ECO:0000313" key="2">
    <source>
        <dbReference type="EMBL" id="MPM98026.1"/>
    </source>
</evidence>